<evidence type="ECO:0000313" key="2">
    <source>
        <dbReference type="Proteomes" id="UP001056120"/>
    </source>
</evidence>
<evidence type="ECO:0000313" key="1">
    <source>
        <dbReference type="EMBL" id="KAI3786330.1"/>
    </source>
</evidence>
<comment type="caution">
    <text evidence="1">The sequence shown here is derived from an EMBL/GenBank/DDBJ whole genome shotgun (WGS) entry which is preliminary data.</text>
</comment>
<keyword evidence="2" id="KW-1185">Reference proteome</keyword>
<sequence length="160" mass="16919">MVVKNGGYWASGAQSMVTPTIVGGFHNAGIRPKLCESLSKTHSGKCDNKKCDSKCREEKAVRGDCQKREGKYSCFCSFKCSPPPPTPTPTSTPRGQPTATSTTATTSRQPTPTSSTRRHLAAPSTIGPRATPSIGPRATPSTIGPRPAPSALRFPESSCR</sequence>
<dbReference type="EMBL" id="CM042030">
    <property type="protein sequence ID" value="KAI3786330.1"/>
    <property type="molecule type" value="Genomic_DNA"/>
</dbReference>
<protein>
    <submittedName>
        <fullName evidence="1">Uncharacterized protein</fullName>
    </submittedName>
</protein>
<proteinExistence type="predicted"/>
<organism evidence="1 2">
    <name type="scientific">Smallanthus sonchifolius</name>
    <dbReference type="NCBI Taxonomy" id="185202"/>
    <lineage>
        <taxon>Eukaryota</taxon>
        <taxon>Viridiplantae</taxon>
        <taxon>Streptophyta</taxon>
        <taxon>Embryophyta</taxon>
        <taxon>Tracheophyta</taxon>
        <taxon>Spermatophyta</taxon>
        <taxon>Magnoliopsida</taxon>
        <taxon>eudicotyledons</taxon>
        <taxon>Gunneridae</taxon>
        <taxon>Pentapetalae</taxon>
        <taxon>asterids</taxon>
        <taxon>campanulids</taxon>
        <taxon>Asterales</taxon>
        <taxon>Asteraceae</taxon>
        <taxon>Asteroideae</taxon>
        <taxon>Heliantheae alliance</taxon>
        <taxon>Millerieae</taxon>
        <taxon>Smallanthus</taxon>
    </lineage>
</organism>
<name>A0ACB9GS70_9ASTR</name>
<reference evidence="2" key="1">
    <citation type="journal article" date="2022" name="Mol. Ecol. Resour.">
        <title>The genomes of chicory, endive, great burdock and yacon provide insights into Asteraceae palaeo-polyploidization history and plant inulin production.</title>
        <authorList>
            <person name="Fan W."/>
            <person name="Wang S."/>
            <person name="Wang H."/>
            <person name="Wang A."/>
            <person name="Jiang F."/>
            <person name="Liu H."/>
            <person name="Zhao H."/>
            <person name="Xu D."/>
            <person name="Zhang Y."/>
        </authorList>
    </citation>
    <scope>NUCLEOTIDE SEQUENCE [LARGE SCALE GENOMIC DNA]</scope>
    <source>
        <strain evidence="2">cv. Yunnan</strain>
    </source>
</reference>
<gene>
    <name evidence="1" type="ORF">L1987_39931</name>
</gene>
<accession>A0ACB9GS70</accession>
<dbReference type="Proteomes" id="UP001056120">
    <property type="component" value="Linkage Group LG13"/>
</dbReference>
<reference evidence="1 2" key="2">
    <citation type="journal article" date="2022" name="Mol. Ecol. Resour.">
        <title>The genomes of chicory, endive, great burdock and yacon provide insights into Asteraceae paleo-polyploidization history and plant inulin production.</title>
        <authorList>
            <person name="Fan W."/>
            <person name="Wang S."/>
            <person name="Wang H."/>
            <person name="Wang A."/>
            <person name="Jiang F."/>
            <person name="Liu H."/>
            <person name="Zhao H."/>
            <person name="Xu D."/>
            <person name="Zhang Y."/>
        </authorList>
    </citation>
    <scope>NUCLEOTIDE SEQUENCE [LARGE SCALE GENOMIC DNA]</scope>
    <source>
        <strain evidence="2">cv. Yunnan</strain>
        <tissue evidence="1">Leaves</tissue>
    </source>
</reference>